<dbReference type="InterPro" id="IPR015421">
    <property type="entry name" value="PyrdxlP-dep_Trfase_major"/>
</dbReference>
<feature type="domain" description="Aminotransferase class I/classII large" evidence="14">
    <location>
        <begin position="11"/>
        <end position="337"/>
    </location>
</feature>
<evidence type="ECO:0000259" key="14">
    <source>
        <dbReference type="Pfam" id="PF00155"/>
    </source>
</evidence>
<dbReference type="InterPro" id="IPR001917">
    <property type="entry name" value="Aminotrans_II_pyridoxalP_BS"/>
</dbReference>
<keyword evidence="8" id="KW-0028">Amino-acid biosynthesis</keyword>
<protein>
    <recommendedName>
        <fullName evidence="6">histidinol-phosphate transaminase</fullName>
        <ecNumber evidence="6">2.6.1.9</ecNumber>
    </recommendedName>
</protein>
<dbReference type="RefSeq" id="WP_025067595.1">
    <property type="nucleotide sequence ID" value="NZ_CAUVPN010000023.1"/>
</dbReference>
<dbReference type="PANTHER" id="PTHR42885">
    <property type="entry name" value="HISTIDINOL-PHOSPHATE AMINOTRANSFERASE-RELATED"/>
    <property type="match status" value="1"/>
</dbReference>
<dbReference type="EMBL" id="UGTM01000002">
    <property type="protein sequence ID" value="SUB94462.1"/>
    <property type="molecule type" value="Genomic_DNA"/>
</dbReference>
<accession>A0A379EEG1</accession>
<dbReference type="GO" id="GO:0004400">
    <property type="term" value="F:histidinol-phosphate transaminase activity"/>
    <property type="evidence" value="ECO:0007669"/>
    <property type="project" value="UniProtKB-EC"/>
</dbReference>
<dbReference type="GO" id="GO:0000105">
    <property type="term" value="P:L-histidine biosynthetic process"/>
    <property type="evidence" value="ECO:0007669"/>
    <property type="project" value="UniProtKB-KW"/>
</dbReference>
<keyword evidence="10 13" id="KW-0663">Pyridoxal phosphate</keyword>
<reference evidence="15 16" key="1">
    <citation type="submission" date="2018-06" db="EMBL/GenBank/DDBJ databases">
        <authorList>
            <consortium name="Pathogen Informatics"/>
            <person name="Doyle S."/>
        </authorList>
    </citation>
    <scope>NUCLEOTIDE SEQUENCE [LARGE SCALE GENOMIC DNA]</scope>
    <source>
        <strain evidence="15 16">NCTC13067</strain>
    </source>
</reference>
<dbReference type="SUPFAM" id="SSF53383">
    <property type="entry name" value="PLP-dependent transferases"/>
    <property type="match status" value="1"/>
</dbReference>
<proteinExistence type="inferred from homology"/>
<dbReference type="Gene3D" id="3.40.640.10">
    <property type="entry name" value="Type I PLP-dependent aspartate aminotransferase-like (Major domain)"/>
    <property type="match status" value="1"/>
</dbReference>
<dbReference type="InterPro" id="IPR015422">
    <property type="entry name" value="PyrdxlP-dep_Trfase_small"/>
</dbReference>
<evidence type="ECO:0000256" key="6">
    <source>
        <dbReference type="ARBA" id="ARBA00012748"/>
    </source>
</evidence>
<comment type="subunit">
    <text evidence="5">Homodimer.</text>
</comment>
<dbReference type="CDD" id="cd00609">
    <property type="entry name" value="AAT_like"/>
    <property type="match status" value="1"/>
</dbReference>
<dbReference type="PROSITE" id="PS00599">
    <property type="entry name" value="AA_TRANSFER_CLASS_2"/>
    <property type="match status" value="1"/>
</dbReference>
<dbReference type="Pfam" id="PF00155">
    <property type="entry name" value="Aminotran_1_2"/>
    <property type="match status" value="1"/>
</dbReference>
<gene>
    <name evidence="15" type="primary">hisC2</name>
    <name evidence="15" type="ORF">NCTC13067_02334</name>
</gene>
<dbReference type="InterPro" id="IPR015424">
    <property type="entry name" value="PyrdxlP-dep_Trfase"/>
</dbReference>
<evidence type="ECO:0000256" key="13">
    <source>
        <dbReference type="RuleBase" id="RU003693"/>
    </source>
</evidence>
<dbReference type="Gene3D" id="3.90.1150.10">
    <property type="entry name" value="Aspartate Aminotransferase, domain 1"/>
    <property type="match status" value="1"/>
</dbReference>
<comment type="catalytic activity">
    <reaction evidence="12">
        <text>L-histidinol phosphate + 2-oxoglutarate = 3-(imidazol-4-yl)-2-oxopropyl phosphate + L-glutamate</text>
        <dbReference type="Rhea" id="RHEA:23744"/>
        <dbReference type="ChEBI" id="CHEBI:16810"/>
        <dbReference type="ChEBI" id="CHEBI:29985"/>
        <dbReference type="ChEBI" id="CHEBI:57766"/>
        <dbReference type="ChEBI" id="CHEBI:57980"/>
        <dbReference type="EC" id="2.6.1.9"/>
    </reaction>
</comment>
<comment type="pathway">
    <text evidence="2">Amino-acid biosynthesis; L-histidine biosynthesis; L-histidine from 5-phospho-alpha-D-ribose 1-diphosphate: step 7/9.</text>
</comment>
<evidence type="ECO:0000256" key="7">
    <source>
        <dbReference type="ARBA" id="ARBA00022576"/>
    </source>
</evidence>
<evidence type="ECO:0000256" key="3">
    <source>
        <dbReference type="ARBA" id="ARBA00005189"/>
    </source>
</evidence>
<evidence type="ECO:0000256" key="8">
    <source>
        <dbReference type="ARBA" id="ARBA00022605"/>
    </source>
</evidence>
<dbReference type="PANTHER" id="PTHR42885:SF2">
    <property type="entry name" value="HISTIDINOL-PHOSPHATE AMINOTRANSFERASE"/>
    <property type="match status" value="1"/>
</dbReference>
<evidence type="ECO:0000256" key="12">
    <source>
        <dbReference type="ARBA" id="ARBA00047481"/>
    </source>
</evidence>
<evidence type="ECO:0000256" key="4">
    <source>
        <dbReference type="ARBA" id="ARBA00007970"/>
    </source>
</evidence>
<evidence type="ECO:0000256" key="2">
    <source>
        <dbReference type="ARBA" id="ARBA00005011"/>
    </source>
</evidence>
<dbReference type="InterPro" id="IPR005861">
    <property type="entry name" value="HisP_aminotrans"/>
</dbReference>
<dbReference type="EC" id="2.6.1.9" evidence="6"/>
<organism evidence="15 16">
    <name type="scientific">Prevotella denticola</name>
    <dbReference type="NCBI Taxonomy" id="28129"/>
    <lineage>
        <taxon>Bacteria</taxon>
        <taxon>Pseudomonadati</taxon>
        <taxon>Bacteroidota</taxon>
        <taxon>Bacteroidia</taxon>
        <taxon>Bacteroidales</taxon>
        <taxon>Prevotellaceae</taxon>
        <taxon>Prevotella</taxon>
    </lineage>
</organism>
<evidence type="ECO:0000256" key="9">
    <source>
        <dbReference type="ARBA" id="ARBA00022679"/>
    </source>
</evidence>
<name>A0A379EEG1_9BACT</name>
<keyword evidence="7 15" id="KW-0032">Aminotransferase</keyword>
<sequence length="348" mass="39638">MIDLQRLVRPNILKLSTGFHAESETDGQPCRIALDANENPYNKPFNRYPSDCQRELKAQLAKLKRVADNEIFLGNGSTEAIDLCYRIFCQPRIDNVVAIDPTCRLYRQFAAVNDIEYRPVPLSDDFQLDASQLLKACNGHTKLVWLCSPNTPSGNTLDTEEVEKVLRTFHGMVIIDEAYSDFSRRNPFRIRLAEFPNLIVLNTFSKAWGGAAVRLGMAFAQNAVIDLFNKVKPPHNISRMAQECAIDLLRHRYDIEDWTKIILLERQRVMKAFESLNCCENVYPSSANFFLARMKNARNVYGYLAEKGICVYDCSQEALCEDCLRITIGSKAENSEILGLLRFYSPAE</sequence>
<dbReference type="NCBIfam" id="TIGR01141">
    <property type="entry name" value="hisC"/>
    <property type="match status" value="1"/>
</dbReference>
<dbReference type="AlphaFoldDB" id="A0A379EEG1"/>
<evidence type="ECO:0000256" key="1">
    <source>
        <dbReference type="ARBA" id="ARBA00001933"/>
    </source>
</evidence>
<dbReference type="GO" id="GO:0030170">
    <property type="term" value="F:pyridoxal phosphate binding"/>
    <property type="evidence" value="ECO:0007669"/>
    <property type="project" value="InterPro"/>
</dbReference>
<evidence type="ECO:0000256" key="10">
    <source>
        <dbReference type="ARBA" id="ARBA00022898"/>
    </source>
</evidence>
<evidence type="ECO:0000313" key="16">
    <source>
        <dbReference type="Proteomes" id="UP000255469"/>
    </source>
</evidence>
<comment type="pathway">
    <text evidence="3">Lipid metabolism.</text>
</comment>
<keyword evidence="11" id="KW-0368">Histidine biosynthesis</keyword>
<keyword evidence="9 15" id="KW-0808">Transferase</keyword>
<evidence type="ECO:0000256" key="5">
    <source>
        <dbReference type="ARBA" id="ARBA00011738"/>
    </source>
</evidence>
<evidence type="ECO:0000313" key="15">
    <source>
        <dbReference type="EMBL" id="SUB94462.1"/>
    </source>
</evidence>
<comment type="similarity">
    <text evidence="4">Belongs to the class-II pyridoxal-phosphate-dependent aminotransferase family. Histidinol-phosphate aminotransferase subfamily.</text>
</comment>
<dbReference type="Proteomes" id="UP000255469">
    <property type="component" value="Unassembled WGS sequence"/>
</dbReference>
<dbReference type="InterPro" id="IPR004839">
    <property type="entry name" value="Aminotransferase_I/II_large"/>
</dbReference>
<evidence type="ECO:0000256" key="11">
    <source>
        <dbReference type="ARBA" id="ARBA00023102"/>
    </source>
</evidence>
<comment type="cofactor">
    <cofactor evidence="1 13">
        <name>pyridoxal 5'-phosphate</name>
        <dbReference type="ChEBI" id="CHEBI:597326"/>
    </cofactor>
</comment>